<dbReference type="SUPFAM" id="SSF48403">
    <property type="entry name" value="Ankyrin repeat"/>
    <property type="match status" value="1"/>
</dbReference>
<evidence type="ECO:0000313" key="5">
    <source>
        <dbReference type="Proteomes" id="UP000235371"/>
    </source>
</evidence>
<sequence length="170" mass="18900">MSLLDLPNELLLSIAESLRCESGINAFARTNSQLYYLLNTFLYQYHIRTSDYSALPWAAHYGLTNTVLKFLDLGANVQAMLDKDKSATALHLASKSGYLVIVEILIQSDADINARISKGIIPLYGAVICGHEHIIRVLLESGADFMKPLLVRNRPTILYVASHFGFTDII</sequence>
<dbReference type="InterPro" id="IPR002110">
    <property type="entry name" value="Ankyrin_rpt"/>
</dbReference>
<dbReference type="PROSITE" id="PS50088">
    <property type="entry name" value="ANK_REPEAT"/>
    <property type="match status" value="2"/>
</dbReference>
<keyword evidence="5" id="KW-1185">Reference proteome</keyword>
<accession>A0A2J6SHU8</accession>
<evidence type="ECO:0000256" key="2">
    <source>
        <dbReference type="ARBA" id="ARBA00023043"/>
    </source>
</evidence>
<dbReference type="STRING" id="1095630.A0A2J6SHU8"/>
<dbReference type="EMBL" id="KZ613913">
    <property type="protein sequence ID" value="PMD50342.1"/>
    <property type="molecule type" value="Genomic_DNA"/>
</dbReference>
<keyword evidence="1" id="KW-0677">Repeat</keyword>
<evidence type="ECO:0000256" key="3">
    <source>
        <dbReference type="PROSITE-ProRule" id="PRU00023"/>
    </source>
</evidence>
<organism evidence="4 5">
    <name type="scientific">Hyaloscypha bicolor E</name>
    <dbReference type="NCBI Taxonomy" id="1095630"/>
    <lineage>
        <taxon>Eukaryota</taxon>
        <taxon>Fungi</taxon>
        <taxon>Dikarya</taxon>
        <taxon>Ascomycota</taxon>
        <taxon>Pezizomycotina</taxon>
        <taxon>Leotiomycetes</taxon>
        <taxon>Helotiales</taxon>
        <taxon>Hyaloscyphaceae</taxon>
        <taxon>Hyaloscypha</taxon>
        <taxon>Hyaloscypha bicolor</taxon>
    </lineage>
</organism>
<dbReference type="Proteomes" id="UP000235371">
    <property type="component" value="Unassembled WGS sequence"/>
</dbReference>
<name>A0A2J6SHU8_9HELO</name>
<dbReference type="PANTHER" id="PTHR24171">
    <property type="entry name" value="ANKYRIN REPEAT DOMAIN-CONTAINING PROTEIN 39-RELATED"/>
    <property type="match status" value="1"/>
</dbReference>
<feature type="repeat" description="ANK" evidence="3">
    <location>
        <begin position="118"/>
        <end position="144"/>
    </location>
</feature>
<proteinExistence type="predicted"/>
<keyword evidence="2 3" id="KW-0040">ANK repeat</keyword>
<feature type="repeat" description="ANK" evidence="3">
    <location>
        <begin position="85"/>
        <end position="117"/>
    </location>
</feature>
<protein>
    <submittedName>
        <fullName evidence="4">Ankyrin</fullName>
    </submittedName>
</protein>
<evidence type="ECO:0000313" key="4">
    <source>
        <dbReference type="EMBL" id="PMD50342.1"/>
    </source>
</evidence>
<dbReference type="InterPro" id="IPR036770">
    <property type="entry name" value="Ankyrin_rpt-contain_sf"/>
</dbReference>
<dbReference type="Gene3D" id="1.25.40.20">
    <property type="entry name" value="Ankyrin repeat-containing domain"/>
    <property type="match status" value="1"/>
</dbReference>
<dbReference type="GeneID" id="36596289"/>
<dbReference type="RefSeq" id="XP_024727246.1">
    <property type="nucleotide sequence ID" value="XM_024888213.1"/>
</dbReference>
<gene>
    <name evidence="4" type="ORF">K444DRAFT_710137</name>
</gene>
<dbReference type="PROSITE" id="PS50297">
    <property type="entry name" value="ANK_REP_REGION"/>
    <property type="match status" value="2"/>
</dbReference>
<dbReference type="OrthoDB" id="3549398at2759"/>
<dbReference type="SMART" id="SM00248">
    <property type="entry name" value="ANK"/>
    <property type="match status" value="3"/>
</dbReference>
<dbReference type="Pfam" id="PF12796">
    <property type="entry name" value="Ank_2"/>
    <property type="match status" value="1"/>
</dbReference>
<dbReference type="InParanoid" id="A0A2J6SHU8"/>
<evidence type="ECO:0000256" key="1">
    <source>
        <dbReference type="ARBA" id="ARBA00022737"/>
    </source>
</evidence>
<reference evidence="4 5" key="1">
    <citation type="submission" date="2016-04" db="EMBL/GenBank/DDBJ databases">
        <title>A degradative enzymes factory behind the ericoid mycorrhizal symbiosis.</title>
        <authorList>
            <consortium name="DOE Joint Genome Institute"/>
            <person name="Martino E."/>
            <person name="Morin E."/>
            <person name="Grelet G."/>
            <person name="Kuo A."/>
            <person name="Kohler A."/>
            <person name="Daghino S."/>
            <person name="Barry K."/>
            <person name="Choi C."/>
            <person name="Cichocki N."/>
            <person name="Clum A."/>
            <person name="Copeland A."/>
            <person name="Hainaut M."/>
            <person name="Haridas S."/>
            <person name="Labutti K."/>
            <person name="Lindquist E."/>
            <person name="Lipzen A."/>
            <person name="Khouja H.-R."/>
            <person name="Murat C."/>
            <person name="Ohm R."/>
            <person name="Olson A."/>
            <person name="Spatafora J."/>
            <person name="Veneault-Fourrey C."/>
            <person name="Henrissat B."/>
            <person name="Grigoriev I."/>
            <person name="Martin F."/>
            <person name="Perotto S."/>
        </authorList>
    </citation>
    <scope>NUCLEOTIDE SEQUENCE [LARGE SCALE GENOMIC DNA]</scope>
    <source>
        <strain evidence="4 5">E</strain>
    </source>
</reference>
<dbReference type="AlphaFoldDB" id="A0A2J6SHU8"/>